<dbReference type="AlphaFoldDB" id="A0A484HEC5"/>
<name>A0A484HEC5_9BACT</name>
<evidence type="ECO:0000313" key="1">
    <source>
        <dbReference type="EMBL" id="VEN72772.1"/>
    </source>
</evidence>
<gene>
    <name evidence="1" type="ORF">EPICR_10271</name>
</gene>
<sequence length="85" mass="9722">MPVPIFLLIPPEKKPEEKKGLKMAEHPFFGMSSQDAGKSVSDEIDALRKPRYDDICDIFIRTQRGNQKAAKLMEKADERFLSIQT</sequence>
<reference evidence="1" key="1">
    <citation type="submission" date="2019-01" db="EMBL/GenBank/DDBJ databases">
        <authorList>
            <consortium name="Genoscope - CEA"/>
            <person name="William W."/>
        </authorList>
    </citation>
    <scope>NUCLEOTIDE SEQUENCE</scope>
    <source>
        <strain evidence="1">CR-1</strain>
    </source>
</reference>
<proteinExistence type="predicted"/>
<accession>A0A484HEC5</accession>
<organism evidence="1">
    <name type="scientific">uncultured Desulfobacteraceae bacterium</name>
    <dbReference type="NCBI Taxonomy" id="218296"/>
    <lineage>
        <taxon>Bacteria</taxon>
        <taxon>Pseudomonadati</taxon>
        <taxon>Thermodesulfobacteriota</taxon>
        <taxon>Desulfobacteria</taxon>
        <taxon>Desulfobacterales</taxon>
        <taxon>Desulfobacteraceae</taxon>
        <taxon>environmental samples</taxon>
    </lineage>
</organism>
<dbReference type="EMBL" id="CAACVI010000001">
    <property type="protein sequence ID" value="VEN72772.1"/>
    <property type="molecule type" value="Genomic_DNA"/>
</dbReference>
<protein>
    <submittedName>
        <fullName evidence="1">Uncharacterized protein</fullName>
    </submittedName>
</protein>